<accession>A0A9W6UX03</accession>
<feature type="compositionally biased region" description="Basic and acidic residues" evidence="5">
    <location>
        <begin position="268"/>
        <end position="284"/>
    </location>
</feature>
<evidence type="ECO:0000256" key="4">
    <source>
        <dbReference type="ARBA" id="ARBA00023136"/>
    </source>
</evidence>
<feature type="transmembrane region" description="Helical" evidence="6">
    <location>
        <begin position="237"/>
        <end position="255"/>
    </location>
</feature>
<keyword evidence="9" id="KW-1185">Reference proteome</keyword>
<organism evidence="8 9">
    <name type="scientific">Actinomadura rubrobrunea</name>
    <dbReference type="NCBI Taxonomy" id="115335"/>
    <lineage>
        <taxon>Bacteria</taxon>
        <taxon>Bacillati</taxon>
        <taxon>Actinomycetota</taxon>
        <taxon>Actinomycetes</taxon>
        <taxon>Streptosporangiales</taxon>
        <taxon>Thermomonosporaceae</taxon>
        <taxon>Actinomadura</taxon>
    </lineage>
</organism>
<dbReference type="GO" id="GO:0016020">
    <property type="term" value="C:membrane"/>
    <property type="evidence" value="ECO:0007669"/>
    <property type="project" value="UniProtKB-SubCell"/>
</dbReference>
<keyword evidence="2 6" id="KW-0812">Transmembrane</keyword>
<evidence type="ECO:0000256" key="3">
    <source>
        <dbReference type="ARBA" id="ARBA00022989"/>
    </source>
</evidence>
<dbReference type="PANTHER" id="PTHR31310">
    <property type="match status" value="1"/>
</dbReference>
<dbReference type="EMBL" id="BSRZ01000020">
    <property type="protein sequence ID" value="GLW67201.1"/>
    <property type="molecule type" value="Genomic_DNA"/>
</dbReference>
<dbReference type="CDD" id="cd03386">
    <property type="entry name" value="PAP2_Aur1_like"/>
    <property type="match status" value="1"/>
</dbReference>
<evidence type="ECO:0000313" key="9">
    <source>
        <dbReference type="Proteomes" id="UP001165124"/>
    </source>
</evidence>
<feature type="transmembrane region" description="Helical" evidence="6">
    <location>
        <begin position="215"/>
        <end position="231"/>
    </location>
</feature>
<feature type="compositionally biased region" description="Basic residues" evidence="5">
    <location>
        <begin position="288"/>
        <end position="304"/>
    </location>
</feature>
<evidence type="ECO:0000256" key="2">
    <source>
        <dbReference type="ARBA" id="ARBA00022692"/>
    </source>
</evidence>
<feature type="domain" description="Inositolphosphotransferase Aur1/Ipt1" evidence="7">
    <location>
        <begin position="75"/>
        <end position="252"/>
    </location>
</feature>
<keyword evidence="4 6" id="KW-0472">Membrane</keyword>
<dbReference type="Pfam" id="PF14378">
    <property type="entry name" value="PAP2_3"/>
    <property type="match status" value="1"/>
</dbReference>
<proteinExistence type="predicted"/>
<reference evidence="8" key="1">
    <citation type="submission" date="2023-02" db="EMBL/GenBank/DDBJ databases">
        <title>Actinomadura rubrobrunea NBRC 14622.</title>
        <authorList>
            <person name="Ichikawa N."/>
            <person name="Sato H."/>
            <person name="Tonouchi N."/>
        </authorList>
    </citation>
    <scope>NUCLEOTIDE SEQUENCE</scope>
    <source>
        <strain evidence="8">NBRC 14622</strain>
    </source>
</reference>
<feature type="compositionally biased region" description="Basic and acidic residues" evidence="5">
    <location>
        <begin position="1"/>
        <end position="33"/>
    </location>
</feature>
<comment type="subcellular location">
    <subcellularLocation>
        <location evidence="1">Membrane</location>
        <topology evidence="1">Multi-pass membrane protein</topology>
    </subcellularLocation>
</comment>
<feature type="region of interest" description="Disordered" evidence="5">
    <location>
        <begin position="260"/>
        <end position="335"/>
    </location>
</feature>
<sequence>MLPVRDHTPCPDGRPAADRDTRPEGTGRPDRPPTRRWLRPLRELLLVAFLFAAYKLGRLVGADHVGEAFANAGRLWEIERALRLPSEKTLQDWVLHLPSAVVAANAYYKFVHFPATAVFLIWTYARRPWHYRWARTALAVLTGVALAVHIAVPLAPPRMLSGLGFVDTGAVYGPSVYGSAHTDGLANQFAAMPSLHVGWAVFVAVSLILSTRTRWRWLWLAHPAVTLYVVIVTANHYWLDALVALVIIAVVMLVLRPPARPTAGPERLVPRRLDPPHDDHERPDVASGRRRAAPHGPVRARRHAASAGRGGADGRAGSGAPGRTAAAARRPPGTA</sequence>
<feature type="region of interest" description="Disordered" evidence="5">
    <location>
        <begin position="1"/>
        <end position="34"/>
    </location>
</feature>
<dbReference type="InterPro" id="IPR026841">
    <property type="entry name" value="Aur1/Ipt1"/>
</dbReference>
<feature type="transmembrane region" description="Helical" evidence="6">
    <location>
        <begin position="106"/>
        <end position="125"/>
    </location>
</feature>
<dbReference type="Proteomes" id="UP001165124">
    <property type="component" value="Unassembled WGS sequence"/>
</dbReference>
<evidence type="ECO:0000256" key="1">
    <source>
        <dbReference type="ARBA" id="ARBA00004141"/>
    </source>
</evidence>
<dbReference type="AlphaFoldDB" id="A0A9W6UX03"/>
<dbReference type="PANTHER" id="PTHR31310:SF7">
    <property type="entry name" value="PA-PHOSPHATASE RELATED-FAMILY PROTEIN DDB_G0268928"/>
    <property type="match status" value="1"/>
</dbReference>
<feature type="transmembrane region" description="Helical" evidence="6">
    <location>
        <begin position="44"/>
        <end position="61"/>
    </location>
</feature>
<feature type="compositionally biased region" description="Low complexity" evidence="5">
    <location>
        <begin position="321"/>
        <end position="335"/>
    </location>
</feature>
<feature type="transmembrane region" description="Helical" evidence="6">
    <location>
        <begin position="189"/>
        <end position="208"/>
    </location>
</feature>
<feature type="transmembrane region" description="Helical" evidence="6">
    <location>
        <begin position="137"/>
        <end position="155"/>
    </location>
</feature>
<evidence type="ECO:0000256" key="5">
    <source>
        <dbReference type="SAM" id="MobiDB-lite"/>
    </source>
</evidence>
<protein>
    <recommendedName>
        <fullName evidence="7">Inositolphosphotransferase Aur1/Ipt1 domain-containing protein</fullName>
    </recommendedName>
</protein>
<name>A0A9W6UX03_9ACTN</name>
<evidence type="ECO:0000256" key="6">
    <source>
        <dbReference type="SAM" id="Phobius"/>
    </source>
</evidence>
<feature type="compositionally biased region" description="Gly residues" evidence="5">
    <location>
        <begin position="308"/>
        <end position="320"/>
    </location>
</feature>
<dbReference type="RefSeq" id="WP_227023397.1">
    <property type="nucleotide sequence ID" value="NZ_BSRZ01000020.1"/>
</dbReference>
<gene>
    <name evidence="8" type="ORF">Arub01_54440</name>
</gene>
<evidence type="ECO:0000259" key="7">
    <source>
        <dbReference type="Pfam" id="PF14378"/>
    </source>
</evidence>
<dbReference type="InterPro" id="IPR052185">
    <property type="entry name" value="IPC_Synthase-Related"/>
</dbReference>
<comment type="caution">
    <text evidence="8">The sequence shown here is derived from an EMBL/GenBank/DDBJ whole genome shotgun (WGS) entry which is preliminary data.</text>
</comment>
<evidence type="ECO:0000313" key="8">
    <source>
        <dbReference type="EMBL" id="GLW67201.1"/>
    </source>
</evidence>
<keyword evidence="3 6" id="KW-1133">Transmembrane helix</keyword>